<dbReference type="GO" id="GO:0009317">
    <property type="term" value="C:acetyl-CoA carboxylase complex"/>
    <property type="evidence" value="ECO:0007669"/>
    <property type="project" value="InterPro"/>
</dbReference>
<dbReference type="FunFam" id="2.40.50.100:FF:000003">
    <property type="entry name" value="Acetyl-CoA carboxylase biotin carboxyl carrier protein"/>
    <property type="match status" value="1"/>
</dbReference>
<keyword evidence="7 9" id="KW-0275">Fatty acid biosynthesis</keyword>
<dbReference type="Proteomes" id="UP000725002">
    <property type="component" value="Unassembled WGS sequence"/>
</dbReference>
<dbReference type="InterPro" id="IPR001249">
    <property type="entry name" value="AcCoA_biotinCC"/>
</dbReference>
<dbReference type="AlphaFoldDB" id="A0A940DTM8"/>
<evidence type="ECO:0000256" key="8">
    <source>
        <dbReference type="ARBA" id="ARBA00023267"/>
    </source>
</evidence>
<dbReference type="PANTHER" id="PTHR45266:SF3">
    <property type="entry name" value="OXALOACETATE DECARBOXYLASE ALPHA CHAIN"/>
    <property type="match status" value="1"/>
</dbReference>
<reference evidence="12" key="2">
    <citation type="journal article" date="2021" name="PeerJ">
        <title>Extensive microbial diversity within the chicken gut microbiome revealed by metagenomics and culture.</title>
        <authorList>
            <person name="Gilroy R."/>
            <person name="Ravi A."/>
            <person name="Getino M."/>
            <person name="Pursley I."/>
            <person name="Horton D.L."/>
            <person name="Alikhan N.F."/>
            <person name="Baker D."/>
            <person name="Gharbi K."/>
            <person name="Hall N."/>
            <person name="Watson M."/>
            <person name="Adriaenssens E.M."/>
            <person name="Foster-Nyarko E."/>
            <person name="Jarju S."/>
            <person name="Secka A."/>
            <person name="Antonio M."/>
            <person name="Oren A."/>
            <person name="Chaudhuri R.R."/>
            <person name="La Ragione R."/>
            <person name="Hildebrand F."/>
            <person name="Pallen M.J."/>
        </authorList>
    </citation>
    <scope>NUCLEOTIDE SEQUENCE</scope>
    <source>
        <strain evidence="12">G3-8215</strain>
    </source>
</reference>
<dbReference type="Pfam" id="PF00364">
    <property type="entry name" value="Biotin_lipoyl"/>
    <property type="match status" value="1"/>
</dbReference>
<evidence type="ECO:0000256" key="1">
    <source>
        <dbReference type="ARBA" id="ARBA00003761"/>
    </source>
</evidence>
<keyword evidence="8 9" id="KW-0092">Biotin</keyword>
<keyword evidence="5 9" id="KW-0276">Fatty acid metabolism</keyword>
<evidence type="ECO:0000259" key="11">
    <source>
        <dbReference type="PROSITE" id="PS50968"/>
    </source>
</evidence>
<dbReference type="CDD" id="cd06850">
    <property type="entry name" value="biotinyl_domain"/>
    <property type="match status" value="1"/>
</dbReference>
<evidence type="ECO:0000256" key="9">
    <source>
        <dbReference type="RuleBase" id="RU364072"/>
    </source>
</evidence>
<dbReference type="InterPro" id="IPR001882">
    <property type="entry name" value="Biotin_BS"/>
</dbReference>
<dbReference type="InterPro" id="IPR011053">
    <property type="entry name" value="Single_hybrid_motif"/>
</dbReference>
<evidence type="ECO:0000256" key="4">
    <source>
        <dbReference type="ARBA" id="ARBA00022516"/>
    </source>
</evidence>
<dbReference type="GO" id="GO:0006633">
    <property type="term" value="P:fatty acid biosynthetic process"/>
    <property type="evidence" value="ECO:0007669"/>
    <property type="project" value="UniProtKB-KW"/>
</dbReference>
<gene>
    <name evidence="12" type="ORF">IAB75_08380</name>
</gene>
<comment type="function">
    <text evidence="1 9">This protein is a component of the acetyl coenzyme A carboxylase complex; first, biotin carboxylase catalyzes the carboxylation of the carrier protein and then the transcarboxylase transfers the carboxyl group to form malonyl-CoA.</text>
</comment>
<dbReference type="Gene3D" id="2.40.50.100">
    <property type="match status" value="1"/>
</dbReference>
<evidence type="ECO:0000313" key="12">
    <source>
        <dbReference type="EMBL" id="MBO8484111.1"/>
    </source>
</evidence>
<dbReference type="GO" id="GO:0003989">
    <property type="term" value="F:acetyl-CoA carboxylase activity"/>
    <property type="evidence" value="ECO:0007669"/>
    <property type="project" value="InterPro"/>
</dbReference>
<reference evidence="12" key="1">
    <citation type="submission" date="2020-10" db="EMBL/GenBank/DDBJ databases">
        <authorList>
            <person name="Gilroy R."/>
        </authorList>
    </citation>
    <scope>NUCLEOTIDE SEQUENCE</scope>
    <source>
        <strain evidence="12">G3-8215</strain>
    </source>
</reference>
<accession>A0A940DTM8</accession>
<evidence type="ECO:0000256" key="10">
    <source>
        <dbReference type="SAM" id="MobiDB-lite"/>
    </source>
</evidence>
<proteinExistence type="predicted"/>
<protein>
    <recommendedName>
        <fullName evidence="3 9">Biotin carboxyl carrier protein of acetyl-CoA carboxylase</fullName>
    </recommendedName>
</protein>
<evidence type="ECO:0000313" key="13">
    <source>
        <dbReference type="Proteomes" id="UP000725002"/>
    </source>
</evidence>
<comment type="caution">
    <text evidence="12">The sequence shown here is derived from an EMBL/GenBank/DDBJ whole genome shotgun (WGS) entry which is preliminary data.</text>
</comment>
<dbReference type="InterPro" id="IPR050709">
    <property type="entry name" value="Biotin_Carboxyl_Carrier/Decarb"/>
</dbReference>
<feature type="compositionally biased region" description="Low complexity" evidence="10">
    <location>
        <begin position="61"/>
        <end position="87"/>
    </location>
</feature>
<dbReference type="InterPro" id="IPR000089">
    <property type="entry name" value="Biotin_lipoyl"/>
</dbReference>
<sequence length="157" mass="15536">MKQYNFNINGNEYSVTINSVEGNVADVTVVASYKVQLGGGQTISVQPSAAPAAQPAPAPQAAPAAAAPKAEPVQAAPAAPAPAAAGPGKPVTSPLPGVIVEISVKVGDSVKAGQQVAVLEAMKMENAIEADHAGTVTAIHVNKGDSVLEGVPIVTIG</sequence>
<dbReference type="PROSITE" id="PS50968">
    <property type="entry name" value="BIOTINYL_LIPOYL"/>
    <property type="match status" value="1"/>
</dbReference>
<evidence type="ECO:0000256" key="6">
    <source>
        <dbReference type="ARBA" id="ARBA00023098"/>
    </source>
</evidence>
<evidence type="ECO:0000256" key="2">
    <source>
        <dbReference type="ARBA" id="ARBA00005194"/>
    </source>
</evidence>
<keyword evidence="4 9" id="KW-0444">Lipid biosynthesis</keyword>
<dbReference type="PANTHER" id="PTHR45266">
    <property type="entry name" value="OXALOACETATE DECARBOXYLASE ALPHA CHAIN"/>
    <property type="match status" value="1"/>
</dbReference>
<keyword evidence="6 9" id="KW-0443">Lipid metabolism</keyword>
<comment type="pathway">
    <text evidence="2 9">Lipid metabolism; fatty acid biosynthesis.</text>
</comment>
<feature type="domain" description="Lipoyl-binding" evidence="11">
    <location>
        <begin position="82"/>
        <end position="157"/>
    </location>
</feature>
<dbReference type="PROSITE" id="PS00188">
    <property type="entry name" value="BIOTIN"/>
    <property type="match status" value="1"/>
</dbReference>
<dbReference type="PRINTS" id="PR01071">
    <property type="entry name" value="ACOABIOTINCC"/>
</dbReference>
<evidence type="ECO:0000256" key="7">
    <source>
        <dbReference type="ARBA" id="ARBA00023160"/>
    </source>
</evidence>
<evidence type="ECO:0000256" key="5">
    <source>
        <dbReference type="ARBA" id="ARBA00022832"/>
    </source>
</evidence>
<feature type="region of interest" description="Disordered" evidence="10">
    <location>
        <begin position="47"/>
        <end position="90"/>
    </location>
</feature>
<evidence type="ECO:0000256" key="3">
    <source>
        <dbReference type="ARBA" id="ARBA00017562"/>
    </source>
</evidence>
<name>A0A940DTM8_9BACT</name>
<dbReference type="SUPFAM" id="SSF51230">
    <property type="entry name" value="Single hybrid motif"/>
    <property type="match status" value="1"/>
</dbReference>
<dbReference type="EMBL" id="JADILV010000058">
    <property type="protein sequence ID" value="MBO8484111.1"/>
    <property type="molecule type" value="Genomic_DNA"/>
</dbReference>
<organism evidence="12 13">
    <name type="scientific">Candidatus Cryptobacteroides avicola</name>
    <dbReference type="NCBI Taxonomy" id="2840757"/>
    <lineage>
        <taxon>Bacteria</taxon>
        <taxon>Pseudomonadati</taxon>
        <taxon>Bacteroidota</taxon>
        <taxon>Bacteroidia</taxon>
        <taxon>Bacteroidales</taxon>
        <taxon>Candidatus Cryptobacteroides</taxon>
    </lineage>
</organism>